<reference evidence="2" key="1">
    <citation type="submission" date="2020-03" db="EMBL/GenBank/DDBJ databases">
        <title>A high-quality chromosome-level genome assembly of a woody plant with both climbing and erect habits, Rhamnella rubrinervis.</title>
        <authorList>
            <person name="Lu Z."/>
            <person name="Yang Y."/>
            <person name="Zhu X."/>
            <person name="Sun Y."/>
        </authorList>
    </citation>
    <scope>NUCLEOTIDE SEQUENCE</scope>
    <source>
        <strain evidence="2">BYM</strain>
        <tissue evidence="2">Leaf</tissue>
    </source>
</reference>
<accession>A0A8K0DLD6</accession>
<evidence type="ECO:0000313" key="2">
    <source>
        <dbReference type="EMBL" id="KAF3433145.1"/>
    </source>
</evidence>
<comment type="caution">
    <text evidence="2">The sequence shown here is derived from an EMBL/GenBank/DDBJ whole genome shotgun (WGS) entry which is preliminary data.</text>
</comment>
<dbReference type="SUPFAM" id="SSF81901">
    <property type="entry name" value="HCP-like"/>
    <property type="match status" value="1"/>
</dbReference>
<gene>
    <name evidence="2" type="ORF">FNV43_RR24247</name>
</gene>
<dbReference type="EMBL" id="VOIH02000011">
    <property type="protein sequence ID" value="KAF3433145.1"/>
    <property type="molecule type" value="Genomic_DNA"/>
</dbReference>
<dbReference type="OrthoDB" id="1865546at2759"/>
<proteinExistence type="predicted"/>
<dbReference type="PANTHER" id="PTHR33784">
    <property type="entry name" value="OS05G0482100 PROTEIN"/>
    <property type="match status" value="1"/>
</dbReference>
<sequence length="245" mass="28531">MKRKRSRQDAFVPQAFLSIPKELTTEIMARVAASSPTDYFNAKLSCKFLDEVAEDDYIYRRMSLGEFSFGLWEIRSEANTFYNTCKKSGNPEVLYSEGVIQCFNIRSRSVEAGLDCLNKAANFGHPEASYILGITFLCNGEEDNGWELVSRITTRSKLRRCRNKLYNILRTMWLPRRKYVLLQPTHKFCCSLQHQSKKRGWTAESDDEDELCKRCMWNREIYYVCNMLCGVWNCCTFHPSFMVSG</sequence>
<dbReference type="InterPro" id="IPR057136">
    <property type="entry name" value="At2g35280_TPR_dom"/>
</dbReference>
<dbReference type="AlphaFoldDB" id="A0A8K0DLD6"/>
<dbReference type="PANTHER" id="PTHR33784:SF48">
    <property type="entry name" value="FAMILY PROTEIN, PUTATIVE-RELATED"/>
    <property type="match status" value="1"/>
</dbReference>
<dbReference type="Pfam" id="PF23310">
    <property type="entry name" value="TPR_27"/>
    <property type="match status" value="1"/>
</dbReference>
<protein>
    <recommendedName>
        <fullName evidence="1">At2g35280-like TPR domain-containing protein</fullName>
    </recommendedName>
</protein>
<name>A0A8K0DLD6_9ROSA</name>
<dbReference type="Proteomes" id="UP000796880">
    <property type="component" value="Unassembled WGS sequence"/>
</dbReference>
<feature type="domain" description="At2g35280-like TPR" evidence="1">
    <location>
        <begin position="71"/>
        <end position="169"/>
    </location>
</feature>
<organism evidence="2 3">
    <name type="scientific">Rhamnella rubrinervis</name>
    <dbReference type="NCBI Taxonomy" id="2594499"/>
    <lineage>
        <taxon>Eukaryota</taxon>
        <taxon>Viridiplantae</taxon>
        <taxon>Streptophyta</taxon>
        <taxon>Embryophyta</taxon>
        <taxon>Tracheophyta</taxon>
        <taxon>Spermatophyta</taxon>
        <taxon>Magnoliopsida</taxon>
        <taxon>eudicotyledons</taxon>
        <taxon>Gunneridae</taxon>
        <taxon>Pentapetalae</taxon>
        <taxon>rosids</taxon>
        <taxon>fabids</taxon>
        <taxon>Rosales</taxon>
        <taxon>Rhamnaceae</taxon>
        <taxon>rhamnoid group</taxon>
        <taxon>Rhamneae</taxon>
        <taxon>Rhamnella</taxon>
    </lineage>
</organism>
<evidence type="ECO:0000313" key="3">
    <source>
        <dbReference type="Proteomes" id="UP000796880"/>
    </source>
</evidence>
<evidence type="ECO:0000259" key="1">
    <source>
        <dbReference type="Pfam" id="PF23310"/>
    </source>
</evidence>
<keyword evidence="3" id="KW-1185">Reference proteome</keyword>
<dbReference type="InterPro" id="IPR040338">
    <property type="entry name" value="At1g67623-like"/>
</dbReference>